<dbReference type="AlphaFoldDB" id="A0AAD3P536"/>
<sequence>MAISAFKSTSKRGNLSSTTAPSQSTRESATDSRKKAPIRRSRSVSAFSRTNSDVDSGFMNKRENPLFWTAVSRPSDGQTGAVETSKLDEVSSKLIRPRLKVSSDGGDCADSRTGRPVSRYSEGGSKFSVAGGRSLLRVDTGRRRRSVSMGHNGKSESCSRIPNWEDGGSNSSISEAEEKTIRSVSEHTMGRHTIDDADAASGIVETFRTEVRQAISDIQNDLKNSQERARKLRAELAIEEHRGLELTKILKDIISDPKTPNVQKPRVGRKASIERRKMSKHLEEEALAYFDECVSISTFDGSDFSSLEDPPSNIVKITDPSGERANLREGSSSMSTVYCSNLNQEGLPANNRTEESPDRSTLRTQSGSIARFSFAHKQTDGSTLEHNIRDYYVKNFAKDNGNKSHCTLVGRSAHHDWYAYSRQIPSEQILFDRISFKKRIESGSLLLCCGSIGFPLPLF</sequence>
<feature type="region of interest" description="Disordered" evidence="2">
    <location>
        <begin position="343"/>
        <end position="362"/>
    </location>
</feature>
<evidence type="ECO:0000313" key="3">
    <source>
        <dbReference type="EMBL" id="GMG99516.1"/>
    </source>
</evidence>
<protein>
    <submittedName>
        <fullName evidence="3">Uncharacterized protein</fullName>
    </submittedName>
</protein>
<comment type="caution">
    <text evidence="3">The sequence shown here is derived from an EMBL/GenBank/DDBJ whole genome shotgun (WGS) entry which is preliminary data.</text>
</comment>
<keyword evidence="1" id="KW-0175">Coiled coil</keyword>
<dbReference type="EMBL" id="BSYO01000001">
    <property type="protein sequence ID" value="GMG99516.1"/>
    <property type="molecule type" value="Genomic_DNA"/>
</dbReference>
<evidence type="ECO:0000256" key="2">
    <source>
        <dbReference type="SAM" id="MobiDB-lite"/>
    </source>
</evidence>
<dbReference type="PANTHER" id="PTHR34466">
    <property type="entry name" value="OS11G0129800 PROTEIN"/>
    <property type="match status" value="1"/>
</dbReference>
<feature type="coiled-coil region" evidence="1">
    <location>
        <begin position="208"/>
        <end position="242"/>
    </location>
</feature>
<feature type="compositionally biased region" description="Polar residues" evidence="2">
    <location>
        <begin position="1"/>
        <end position="27"/>
    </location>
</feature>
<feature type="region of interest" description="Disordered" evidence="2">
    <location>
        <begin position="100"/>
        <end position="125"/>
    </location>
</feature>
<dbReference type="PANTHER" id="PTHR34466:SF3">
    <property type="entry name" value="OS11G0129800 PROTEIN"/>
    <property type="match status" value="1"/>
</dbReference>
<feature type="compositionally biased region" description="Polar residues" evidence="2">
    <location>
        <begin position="43"/>
        <end position="54"/>
    </location>
</feature>
<feature type="compositionally biased region" description="Basic and acidic residues" evidence="2">
    <location>
        <begin position="352"/>
        <end position="361"/>
    </location>
</feature>
<feature type="region of interest" description="Disordered" evidence="2">
    <location>
        <begin position="1"/>
        <end position="60"/>
    </location>
</feature>
<keyword evidence="4" id="KW-1185">Reference proteome</keyword>
<feature type="region of interest" description="Disordered" evidence="2">
    <location>
        <begin position="143"/>
        <end position="176"/>
    </location>
</feature>
<reference evidence="3" key="1">
    <citation type="submission" date="2023-05" db="EMBL/GenBank/DDBJ databases">
        <title>Nepenthes gracilis genome sequencing.</title>
        <authorList>
            <person name="Fukushima K."/>
        </authorList>
    </citation>
    <scope>NUCLEOTIDE SEQUENCE</scope>
    <source>
        <strain evidence="3">SING2019-196</strain>
    </source>
</reference>
<evidence type="ECO:0000256" key="1">
    <source>
        <dbReference type="SAM" id="Coils"/>
    </source>
</evidence>
<dbReference type="Proteomes" id="UP001279734">
    <property type="component" value="Unassembled WGS sequence"/>
</dbReference>
<gene>
    <name evidence="3" type="ORF">Nepgr_001356</name>
</gene>
<name>A0AAD3P536_NEPGR</name>
<evidence type="ECO:0000313" key="4">
    <source>
        <dbReference type="Proteomes" id="UP001279734"/>
    </source>
</evidence>
<proteinExistence type="predicted"/>
<organism evidence="3 4">
    <name type="scientific">Nepenthes gracilis</name>
    <name type="common">Slender pitcher plant</name>
    <dbReference type="NCBI Taxonomy" id="150966"/>
    <lineage>
        <taxon>Eukaryota</taxon>
        <taxon>Viridiplantae</taxon>
        <taxon>Streptophyta</taxon>
        <taxon>Embryophyta</taxon>
        <taxon>Tracheophyta</taxon>
        <taxon>Spermatophyta</taxon>
        <taxon>Magnoliopsida</taxon>
        <taxon>eudicotyledons</taxon>
        <taxon>Gunneridae</taxon>
        <taxon>Pentapetalae</taxon>
        <taxon>Caryophyllales</taxon>
        <taxon>Nepenthaceae</taxon>
        <taxon>Nepenthes</taxon>
    </lineage>
</organism>
<accession>A0AAD3P536</accession>